<name>A0A7E4V7K0_PANRE</name>
<dbReference type="WBParaSite" id="Pan_g17522.t1">
    <property type="protein sequence ID" value="Pan_g17522.t1"/>
    <property type="gene ID" value="Pan_g17522"/>
</dbReference>
<accession>A0A7E4V7K0</accession>
<dbReference type="Gene3D" id="3.30.70.330">
    <property type="match status" value="1"/>
</dbReference>
<evidence type="ECO:0000313" key="6">
    <source>
        <dbReference type="WBParaSite" id="Pan_g17522.t1"/>
    </source>
</evidence>
<dbReference type="PANTHER" id="PTHR23236:SF12">
    <property type="entry name" value="EUKARYOTIC INITIATION FACTOR 4B-RELATED"/>
    <property type="match status" value="1"/>
</dbReference>
<reference evidence="6" key="2">
    <citation type="submission" date="2020-10" db="UniProtKB">
        <authorList>
            <consortium name="WormBaseParasite"/>
        </authorList>
    </citation>
    <scope>IDENTIFICATION</scope>
</reference>
<keyword evidence="5" id="KW-1185">Reference proteome</keyword>
<evidence type="ECO:0000256" key="1">
    <source>
        <dbReference type="ARBA" id="ARBA00022884"/>
    </source>
</evidence>
<dbReference type="PROSITE" id="PS50102">
    <property type="entry name" value="RRM"/>
    <property type="match status" value="1"/>
</dbReference>
<dbReference type="AlphaFoldDB" id="A0A7E4V7K0"/>
<dbReference type="InterPro" id="IPR012677">
    <property type="entry name" value="Nucleotide-bd_a/b_plait_sf"/>
</dbReference>
<dbReference type="InterPro" id="IPR035979">
    <property type="entry name" value="RBD_domain_sf"/>
</dbReference>
<dbReference type="GO" id="GO:0008143">
    <property type="term" value="F:poly(A) binding"/>
    <property type="evidence" value="ECO:0007669"/>
    <property type="project" value="TreeGrafter"/>
</dbReference>
<proteinExistence type="predicted"/>
<sequence>MESFDILNDTVTDADLDYDDDLVDFPASDIKALTNVNAVEATTPTEEKKPEEVGKSETDLDKENRMIVQKMRELAKANVMRYGHINDDEAHLDREIARKEADTRSVYVCNVDFSATKSALNNFFSKCGEVEEVTILKNKWSGQPKGAAFIEFADSESVQRAMAMDGAKFFGRQLRVTQKRTFTPQQNPAYQKHRRNTYPGNGRQWNRRFAPY</sequence>
<organism evidence="5 6">
    <name type="scientific">Panagrellus redivivus</name>
    <name type="common">Microworm</name>
    <dbReference type="NCBI Taxonomy" id="6233"/>
    <lineage>
        <taxon>Eukaryota</taxon>
        <taxon>Metazoa</taxon>
        <taxon>Ecdysozoa</taxon>
        <taxon>Nematoda</taxon>
        <taxon>Chromadorea</taxon>
        <taxon>Rhabditida</taxon>
        <taxon>Tylenchina</taxon>
        <taxon>Panagrolaimomorpha</taxon>
        <taxon>Panagrolaimoidea</taxon>
        <taxon>Panagrolaimidae</taxon>
        <taxon>Panagrellus</taxon>
    </lineage>
</organism>
<dbReference type="InterPro" id="IPR000504">
    <property type="entry name" value="RRM_dom"/>
</dbReference>
<keyword evidence="1 2" id="KW-0694">RNA-binding</keyword>
<dbReference type="SMART" id="SM00360">
    <property type="entry name" value="RRM"/>
    <property type="match status" value="1"/>
</dbReference>
<evidence type="ECO:0000259" key="4">
    <source>
        <dbReference type="PROSITE" id="PS50102"/>
    </source>
</evidence>
<dbReference type="PANTHER" id="PTHR23236">
    <property type="entry name" value="EUKARYOTIC TRANSLATION INITIATION FACTOR 4B/4H"/>
    <property type="match status" value="1"/>
</dbReference>
<evidence type="ECO:0000256" key="3">
    <source>
        <dbReference type="SAM" id="MobiDB-lite"/>
    </source>
</evidence>
<dbReference type="SUPFAM" id="SSF54928">
    <property type="entry name" value="RNA-binding domain, RBD"/>
    <property type="match status" value="1"/>
</dbReference>
<feature type="region of interest" description="Disordered" evidence="3">
    <location>
        <begin position="186"/>
        <end position="212"/>
    </location>
</feature>
<reference evidence="5" key="1">
    <citation type="journal article" date="2013" name="Genetics">
        <title>The draft genome and transcriptome of Panagrellus redivivus are shaped by the harsh demands of a free-living lifestyle.</title>
        <authorList>
            <person name="Srinivasan J."/>
            <person name="Dillman A.R."/>
            <person name="Macchietto M.G."/>
            <person name="Heikkinen L."/>
            <person name="Lakso M."/>
            <person name="Fracchia K.M."/>
            <person name="Antoshechkin I."/>
            <person name="Mortazavi A."/>
            <person name="Wong G."/>
            <person name="Sternberg P.W."/>
        </authorList>
    </citation>
    <scope>NUCLEOTIDE SEQUENCE [LARGE SCALE GENOMIC DNA]</scope>
    <source>
        <strain evidence="5">MT8872</strain>
    </source>
</reference>
<protein>
    <submittedName>
        <fullName evidence="6">RRM domain-containing protein</fullName>
    </submittedName>
</protein>
<evidence type="ECO:0000313" key="5">
    <source>
        <dbReference type="Proteomes" id="UP000492821"/>
    </source>
</evidence>
<feature type="domain" description="RRM" evidence="4">
    <location>
        <begin position="104"/>
        <end position="181"/>
    </location>
</feature>
<evidence type="ECO:0000256" key="2">
    <source>
        <dbReference type="PROSITE-ProRule" id="PRU00176"/>
    </source>
</evidence>
<dbReference type="Pfam" id="PF00076">
    <property type="entry name" value="RRM_1"/>
    <property type="match status" value="1"/>
</dbReference>
<dbReference type="Proteomes" id="UP000492821">
    <property type="component" value="Unassembled WGS sequence"/>
</dbReference>